<comment type="caution">
    <text evidence="1">The sequence shown here is derived from an EMBL/GenBank/DDBJ whole genome shotgun (WGS) entry which is preliminary data.</text>
</comment>
<evidence type="ECO:0000313" key="2">
    <source>
        <dbReference type="Proteomes" id="UP000499080"/>
    </source>
</evidence>
<dbReference type="EMBL" id="BGPR01006304">
    <property type="protein sequence ID" value="GBN17851.1"/>
    <property type="molecule type" value="Genomic_DNA"/>
</dbReference>
<dbReference type="Proteomes" id="UP000499080">
    <property type="component" value="Unassembled WGS sequence"/>
</dbReference>
<accession>A0A4Y2LSR7</accession>
<evidence type="ECO:0000313" key="1">
    <source>
        <dbReference type="EMBL" id="GBN17851.1"/>
    </source>
</evidence>
<reference evidence="1 2" key="1">
    <citation type="journal article" date="2019" name="Sci. Rep.">
        <title>Orb-weaving spider Araneus ventricosus genome elucidates the spidroin gene catalogue.</title>
        <authorList>
            <person name="Kono N."/>
            <person name="Nakamura H."/>
            <person name="Ohtoshi R."/>
            <person name="Moran D.A.P."/>
            <person name="Shinohara A."/>
            <person name="Yoshida Y."/>
            <person name="Fujiwara M."/>
            <person name="Mori M."/>
            <person name="Tomita M."/>
            <person name="Arakawa K."/>
        </authorList>
    </citation>
    <scope>NUCLEOTIDE SEQUENCE [LARGE SCALE GENOMIC DNA]</scope>
</reference>
<keyword evidence="2" id="KW-1185">Reference proteome</keyword>
<name>A0A4Y2LSR7_ARAVE</name>
<protein>
    <submittedName>
        <fullName evidence="1">Uncharacterized protein</fullName>
    </submittedName>
</protein>
<gene>
    <name evidence="1" type="ORF">AVEN_189268_1</name>
</gene>
<dbReference type="AlphaFoldDB" id="A0A4Y2LSR7"/>
<proteinExistence type="predicted"/>
<sequence length="244" mass="26316">MNGAMVTTGCIAGMESRTESILSPPSVNCVQLALLEITSQLSSHMALKSLRLNTTSSEFQGPSCVWSSSPLVCLSSGPSCRLQVSHPSRVALRVQVPPVCFAEFQNPLIVSSRSPRPLVCFSNPCFCHEAPRVFGSPRVEFPPLVQSHRVFAGVTPVCLQSLSLPPMCLQVPSPVCLAKPVSRFSPSMCLTVSPVSSSARVFAEFGPPRVFVRVSSPPCVCRFTLPPDVFAEFQSTCVFEFAHV</sequence>
<organism evidence="1 2">
    <name type="scientific">Araneus ventricosus</name>
    <name type="common">Orbweaver spider</name>
    <name type="synonym">Epeira ventricosa</name>
    <dbReference type="NCBI Taxonomy" id="182803"/>
    <lineage>
        <taxon>Eukaryota</taxon>
        <taxon>Metazoa</taxon>
        <taxon>Ecdysozoa</taxon>
        <taxon>Arthropoda</taxon>
        <taxon>Chelicerata</taxon>
        <taxon>Arachnida</taxon>
        <taxon>Araneae</taxon>
        <taxon>Araneomorphae</taxon>
        <taxon>Entelegynae</taxon>
        <taxon>Araneoidea</taxon>
        <taxon>Araneidae</taxon>
        <taxon>Araneus</taxon>
    </lineage>
</organism>